<dbReference type="CDD" id="cd00207">
    <property type="entry name" value="fer2"/>
    <property type="match status" value="1"/>
</dbReference>
<dbReference type="GO" id="GO:0046872">
    <property type="term" value="F:metal ion binding"/>
    <property type="evidence" value="ECO:0007669"/>
    <property type="project" value="InterPro"/>
</dbReference>
<protein>
    <submittedName>
        <fullName evidence="2">Isoquinoline 1-oxidoreductase alpha subunit</fullName>
        <ecNumber evidence="2">1.3.99.16</ecNumber>
    </submittedName>
</protein>
<dbReference type="SUPFAM" id="SSF47741">
    <property type="entry name" value="CO dehydrogenase ISP C-domain like"/>
    <property type="match status" value="1"/>
</dbReference>
<dbReference type="InterPro" id="IPR036010">
    <property type="entry name" value="2Fe-2S_ferredoxin-like_sf"/>
</dbReference>
<dbReference type="PROSITE" id="PS51085">
    <property type="entry name" value="2FE2S_FER_2"/>
    <property type="match status" value="1"/>
</dbReference>
<keyword evidence="2" id="KW-0560">Oxidoreductase</keyword>
<dbReference type="InterPro" id="IPR036884">
    <property type="entry name" value="2Fe-2S-bd_dom_sf"/>
</dbReference>
<dbReference type="InterPro" id="IPR002888">
    <property type="entry name" value="2Fe-2S-bd"/>
</dbReference>
<dbReference type="SUPFAM" id="SSF54292">
    <property type="entry name" value="2Fe-2S ferredoxin-like"/>
    <property type="match status" value="1"/>
</dbReference>
<dbReference type="Proteomes" id="UP000554054">
    <property type="component" value="Unassembled WGS sequence"/>
</dbReference>
<name>A0A852VVB2_9MICO</name>
<accession>A0A852VVB2</accession>
<dbReference type="GO" id="GO:0051537">
    <property type="term" value="F:2 iron, 2 sulfur cluster binding"/>
    <property type="evidence" value="ECO:0007669"/>
    <property type="project" value="TreeGrafter"/>
</dbReference>
<dbReference type="EC" id="1.3.99.16" evidence="2"/>
<dbReference type="GO" id="GO:0016903">
    <property type="term" value="F:oxidoreductase activity, acting on the aldehyde or oxo group of donors"/>
    <property type="evidence" value="ECO:0007669"/>
    <property type="project" value="TreeGrafter"/>
</dbReference>
<keyword evidence="3" id="KW-1185">Reference proteome</keyword>
<organism evidence="2 3">
    <name type="scientific">Janibacter cremeus</name>
    <dbReference type="NCBI Taxonomy" id="1285192"/>
    <lineage>
        <taxon>Bacteria</taxon>
        <taxon>Bacillati</taxon>
        <taxon>Actinomycetota</taxon>
        <taxon>Actinomycetes</taxon>
        <taxon>Micrococcales</taxon>
        <taxon>Intrasporangiaceae</taxon>
        <taxon>Janibacter</taxon>
    </lineage>
</organism>
<dbReference type="InterPro" id="IPR012675">
    <property type="entry name" value="Beta-grasp_dom_sf"/>
</dbReference>
<sequence length="158" mass="17307">MSSHTFVLNGEKVTVDVEPGVRLLWVLRDVLGVTGPKYGCGINVCKACTSHVNGKAMNPCSVPVDQISPDDEITTIEGLADTVEKDLHPMQEAWIEHDVAQCGYCQPGQIMAAVALVRKVREEGRAISEADLDGIRNICRCGTYTRIREAIRTGEQHM</sequence>
<comment type="caution">
    <text evidence="2">The sequence shown here is derived from an EMBL/GenBank/DDBJ whole genome shotgun (WGS) entry which is preliminary data.</text>
</comment>
<evidence type="ECO:0000313" key="3">
    <source>
        <dbReference type="Proteomes" id="UP000554054"/>
    </source>
</evidence>
<evidence type="ECO:0000313" key="2">
    <source>
        <dbReference type="EMBL" id="NYF97725.1"/>
    </source>
</evidence>
<dbReference type="PANTHER" id="PTHR45331">
    <property type="entry name" value="OXIDOREDUCTASE, IRON-SULPHUR BINDING SUBUNIT-RELATED-RELATED"/>
    <property type="match status" value="1"/>
</dbReference>
<dbReference type="AlphaFoldDB" id="A0A852VVB2"/>
<dbReference type="GO" id="GO:0047121">
    <property type="term" value="F:isoquinoline 1-oxidoreductase activity"/>
    <property type="evidence" value="ECO:0007669"/>
    <property type="project" value="UniProtKB-EC"/>
</dbReference>
<proteinExistence type="predicted"/>
<dbReference type="RefSeq" id="WP_185990611.1">
    <property type="nucleotide sequence ID" value="NZ_JACCAE010000001.1"/>
</dbReference>
<dbReference type="Gene3D" id="3.10.20.30">
    <property type="match status" value="1"/>
</dbReference>
<feature type="domain" description="2Fe-2S ferredoxin-type" evidence="1">
    <location>
        <begin position="2"/>
        <end position="79"/>
    </location>
</feature>
<dbReference type="EMBL" id="JACCAE010000001">
    <property type="protein sequence ID" value="NYF97725.1"/>
    <property type="molecule type" value="Genomic_DNA"/>
</dbReference>
<gene>
    <name evidence="2" type="ORF">BJY20_001117</name>
</gene>
<dbReference type="Gene3D" id="1.10.150.120">
    <property type="entry name" value="[2Fe-2S]-binding domain"/>
    <property type="match status" value="1"/>
</dbReference>
<dbReference type="InterPro" id="IPR052914">
    <property type="entry name" value="Aldehyde_Oxdr_Iron-Sulfur"/>
</dbReference>
<dbReference type="InterPro" id="IPR001041">
    <property type="entry name" value="2Fe-2S_ferredoxin-type"/>
</dbReference>
<reference evidence="2 3" key="1">
    <citation type="submission" date="2020-07" db="EMBL/GenBank/DDBJ databases">
        <title>Sequencing the genomes of 1000 actinobacteria strains.</title>
        <authorList>
            <person name="Klenk H.-P."/>
        </authorList>
    </citation>
    <scope>NUCLEOTIDE SEQUENCE [LARGE SCALE GENOMIC DNA]</scope>
    <source>
        <strain evidence="2 3">DSM 26154</strain>
    </source>
</reference>
<dbReference type="Pfam" id="PF00111">
    <property type="entry name" value="Fer2"/>
    <property type="match status" value="1"/>
</dbReference>
<evidence type="ECO:0000259" key="1">
    <source>
        <dbReference type="PROSITE" id="PS51085"/>
    </source>
</evidence>
<dbReference type="PANTHER" id="PTHR45331:SF2">
    <property type="entry name" value="OXIDOREDUCTASE WITH IRON-SULFUR SUBUNIT"/>
    <property type="match status" value="1"/>
</dbReference>
<dbReference type="Pfam" id="PF01799">
    <property type="entry name" value="Fer2_2"/>
    <property type="match status" value="1"/>
</dbReference>